<accession>T1JW63</accession>
<dbReference type="FunFam" id="1.10.287.3550:FF:000002">
    <property type="entry name" value="Stromal interaction molecule homolog"/>
    <property type="match status" value="1"/>
</dbReference>
<dbReference type="EMBL" id="CAEY01000807">
    <property type="status" value="NOT_ANNOTATED_CDS"/>
    <property type="molecule type" value="Genomic_DNA"/>
</dbReference>
<evidence type="ECO:0000313" key="5">
    <source>
        <dbReference type="EnsemblMetazoa" id="tetur02g07140.1"/>
    </source>
</evidence>
<evidence type="ECO:0000259" key="4">
    <source>
        <dbReference type="Pfam" id="PF16533"/>
    </source>
</evidence>
<dbReference type="PANTHER" id="PTHR15136">
    <property type="entry name" value="STROMAL INTERACTION MOLECULE HOMOLOG"/>
    <property type="match status" value="1"/>
</dbReference>
<feature type="region of interest" description="Disordered" evidence="2">
    <location>
        <begin position="89"/>
        <end position="125"/>
    </location>
</feature>
<feature type="compositionally biased region" description="Low complexity" evidence="2">
    <location>
        <begin position="321"/>
        <end position="331"/>
    </location>
</feature>
<sequence length="588" mass="66666">MDINDLPKDQVFNRDMKVLPIDKINQVNKATVDTIGLLSLVVALVIAFIGLIQYHYSRLKQKEMLKDMKSIQKAEDQLHELQRELDKVKMEQSVSNSGDVIKSDDQNKRHTNRSHYHLIDPSGGNTSNSDYNRIYELEEELFQTREQLNRAETALANKSWAPPHQLQLWLQLTHELELNHYNTKRQAAETQLAAAKEGCDKLKKKRSTFFGSLRVAHGSSIDDVDNRILQAKKALSEITKEFKERSFRWQQIEGLCGFAIVHNRGIESIQAEIAHLNANIDDGFLVEMESEPLKSPVIAKFGFNPFERSFRSSHSSDHKSSLNTSSTSSSYHYQHHLQANQQNNNLTHNNSNNYLQAKLSRTEASNGVVSVNYHQESTDGSSESDLDAPSTPHQQFNQQQSLINQEKVTFTLGEGALDADASLADESHNQSPHRRTWSSMRRAPRQSRRKDKKTIEKSKSCSLNIVEGKPANETEGVDKDQLHGRKDNLSNQSRLSLKASPNKTSVNDFDAHNSSPDQSETTDEDRAISDQEKSKDEHKETVGRSASSTLLDRHSFSFYLKGARKPFNFMSQKRKKSSPSELTPEALQ</sequence>
<evidence type="ECO:0000313" key="6">
    <source>
        <dbReference type="Proteomes" id="UP000015104"/>
    </source>
</evidence>
<dbReference type="PANTHER" id="PTHR15136:SF5">
    <property type="entry name" value="STROMAL INTERACTION MOLECULE HOMOLOG"/>
    <property type="match status" value="1"/>
</dbReference>
<dbReference type="InterPro" id="IPR037608">
    <property type="entry name" value="STIM1/2"/>
</dbReference>
<name>T1JW63_TETUR</name>
<dbReference type="AlphaFoldDB" id="T1JW63"/>
<feature type="region of interest" description="Disordered" evidence="2">
    <location>
        <begin position="567"/>
        <end position="588"/>
    </location>
</feature>
<keyword evidence="3" id="KW-0812">Transmembrane</keyword>
<dbReference type="GO" id="GO:0005783">
    <property type="term" value="C:endoplasmic reticulum"/>
    <property type="evidence" value="ECO:0007669"/>
    <property type="project" value="TreeGrafter"/>
</dbReference>
<protein>
    <recommendedName>
        <fullName evidence="4">STIM1/2 Orai1-activating region domain-containing protein</fullName>
    </recommendedName>
</protein>
<dbReference type="GO" id="GO:0002115">
    <property type="term" value="P:store-operated calcium entry"/>
    <property type="evidence" value="ECO:0007669"/>
    <property type="project" value="TreeGrafter"/>
</dbReference>
<dbReference type="Gene3D" id="1.10.287.3550">
    <property type="match status" value="1"/>
</dbReference>
<keyword evidence="3" id="KW-0472">Membrane</keyword>
<feature type="region of interest" description="Disordered" evidence="2">
    <location>
        <begin position="421"/>
        <end position="548"/>
    </location>
</feature>
<reference evidence="6" key="1">
    <citation type="submission" date="2011-08" db="EMBL/GenBank/DDBJ databases">
        <authorList>
            <person name="Rombauts S."/>
        </authorList>
    </citation>
    <scope>NUCLEOTIDE SEQUENCE</scope>
    <source>
        <strain evidence="6">London</strain>
    </source>
</reference>
<organism evidence="5 6">
    <name type="scientific">Tetranychus urticae</name>
    <name type="common">Two-spotted spider mite</name>
    <dbReference type="NCBI Taxonomy" id="32264"/>
    <lineage>
        <taxon>Eukaryota</taxon>
        <taxon>Metazoa</taxon>
        <taxon>Ecdysozoa</taxon>
        <taxon>Arthropoda</taxon>
        <taxon>Chelicerata</taxon>
        <taxon>Arachnida</taxon>
        <taxon>Acari</taxon>
        <taxon>Acariformes</taxon>
        <taxon>Trombidiformes</taxon>
        <taxon>Prostigmata</taxon>
        <taxon>Eleutherengona</taxon>
        <taxon>Raphignathae</taxon>
        <taxon>Tetranychoidea</taxon>
        <taxon>Tetranychidae</taxon>
        <taxon>Tetranychus</taxon>
    </lineage>
</organism>
<dbReference type="InterPro" id="IPR032393">
    <property type="entry name" value="SOAR_STIM1/2"/>
</dbReference>
<dbReference type="Proteomes" id="UP000015104">
    <property type="component" value="Unassembled WGS sequence"/>
</dbReference>
<dbReference type="CDD" id="cd11722">
    <property type="entry name" value="SOAR"/>
    <property type="match status" value="1"/>
</dbReference>
<feature type="compositionally biased region" description="Basic residues" evidence="2">
    <location>
        <begin position="431"/>
        <end position="452"/>
    </location>
</feature>
<dbReference type="GO" id="GO:0005246">
    <property type="term" value="F:calcium channel regulator activity"/>
    <property type="evidence" value="ECO:0007669"/>
    <property type="project" value="InterPro"/>
</dbReference>
<proteinExistence type="predicted"/>
<dbReference type="Pfam" id="PF16533">
    <property type="entry name" value="SOAR"/>
    <property type="match status" value="1"/>
</dbReference>
<evidence type="ECO:0000256" key="1">
    <source>
        <dbReference type="SAM" id="Coils"/>
    </source>
</evidence>
<dbReference type="OrthoDB" id="9986177at2759"/>
<feature type="compositionally biased region" description="Polar residues" evidence="2">
    <location>
        <begin position="489"/>
        <end position="519"/>
    </location>
</feature>
<dbReference type="HOGENOM" id="CLU_464093_0_0_1"/>
<dbReference type="Gene3D" id="1.20.5.340">
    <property type="match status" value="1"/>
</dbReference>
<dbReference type="EnsemblMetazoa" id="tetur02g07140.1">
    <property type="protein sequence ID" value="tetur02g07140.1"/>
    <property type="gene ID" value="tetur02g07140"/>
</dbReference>
<feature type="compositionally biased region" description="Basic and acidic residues" evidence="2">
    <location>
        <begin position="470"/>
        <end position="488"/>
    </location>
</feature>
<evidence type="ECO:0000256" key="2">
    <source>
        <dbReference type="SAM" id="MobiDB-lite"/>
    </source>
</evidence>
<feature type="region of interest" description="Disordered" evidence="2">
    <location>
        <begin position="375"/>
        <end position="399"/>
    </location>
</feature>
<dbReference type="OMA" id="RYSRFNQ"/>
<reference evidence="5" key="2">
    <citation type="submission" date="2015-06" db="UniProtKB">
        <authorList>
            <consortium name="EnsemblMetazoa"/>
        </authorList>
    </citation>
    <scope>IDENTIFICATION</scope>
</reference>
<dbReference type="STRING" id="32264.T1JW63"/>
<evidence type="ECO:0000256" key="3">
    <source>
        <dbReference type="SAM" id="Phobius"/>
    </source>
</evidence>
<keyword evidence="1" id="KW-0175">Coiled coil</keyword>
<feature type="domain" description="STIM1/2 Orai1-activating region" evidence="4">
    <location>
        <begin position="160"/>
        <end position="260"/>
    </location>
</feature>
<feature type="region of interest" description="Disordered" evidence="2">
    <location>
        <begin position="312"/>
        <end position="331"/>
    </location>
</feature>
<feature type="coiled-coil region" evidence="1">
    <location>
        <begin position="178"/>
        <end position="241"/>
    </location>
</feature>
<dbReference type="GO" id="GO:0005886">
    <property type="term" value="C:plasma membrane"/>
    <property type="evidence" value="ECO:0007669"/>
    <property type="project" value="TreeGrafter"/>
</dbReference>
<keyword evidence="6" id="KW-1185">Reference proteome</keyword>
<keyword evidence="3" id="KW-1133">Transmembrane helix</keyword>
<feature type="compositionally biased region" description="Basic and acidic residues" evidence="2">
    <location>
        <begin position="524"/>
        <end position="542"/>
    </location>
</feature>
<dbReference type="GO" id="GO:0006874">
    <property type="term" value="P:intracellular calcium ion homeostasis"/>
    <property type="evidence" value="ECO:0007669"/>
    <property type="project" value="TreeGrafter"/>
</dbReference>
<feature type="transmembrane region" description="Helical" evidence="3">
    <location>
        <begin position="35"/>
        <end position="56"/>
    </location>
</feature>
<dbReference type="GO" id="GO:0005509">
    <property type="term" value="F:calcium ion binding"/>
    <property type="evidence" value="ECO:0007669"/>
    <property type="project" value="TreeGrafter"/>
</dbReference>
<dbReference type="KEGG" id="tut:107371589"/>
<gene>
    <name evidence="5" type="primary">107371589</name>
</gene>
<dbReference type="eggNOG" id="KOG4403">
    <property type="taxonomic scope" value="Eukaryota"/>
</dbReference>